<protein>
    <submittedName>
        <fullName evidence="5">Uncharacterized protein</fullName>
    </submittedName>
</protein>
<feature type="compositionally biased region" description="Polar residues" evidence="4">
    <location>
        <begin position="1"/>
        <end position="11"/>
    </location>
</feature>
<feature type="region of interest" description="Disordered" evidence="4">
    <location>
        <begin position="219"/>
        <end position="251"/>
    </location>
</feature>
<dbReference type="GO" id="GO:0003735">
    <property type="term" value="F:structural constituent of ribosome"/>
    <property type="evidence" value="ECO:0007669"/>
    <property type="project" value="InterPro"/>
</dbReference>
<dbReference type="OrthoDB" id="274683at2759"/>
<evidence type="ECO:0000256" key="4">
    <source>
        <dbReference type="SAM" id="MobiDB-lite"/>
    </source>
</evidence>
<evidence type="ECO:0000256" key="3">
    <source>
        <dbReference type="ARBA" id="ARBA00023274"/>
    </source>
</evidence>
<dbReference type="Proteomes" id="UP000652761">
    <property type="component" value="Unassembled WGS sequence"/>
</dbReference>
<dbReference type="AlphaFoldDB" id="A0A843VYC5"/>
<evidence type="ECO:0000256" key="2">
    <source>
        <dbReference type="ARBA" id="ARBA00022980"/>
    </source>
</evidence>
<dbReference type="GO" id="GO:0009941">
    <property type="term" value="C:chloroplast envelope"/>
    <property type="evidence" value="ECO:0007669"/>
    <property type="project" value="TreeGrafter"/>
</dbReference>
<dbReference type="PANTHER" id="PTHR11229">
    <property type="entry name" value="50S RIBOSOMAL PROTEIN L3"/>
    <property type="match status" value="1"/>
</dbReference>
<gene>
    <name evidence="5" type="ORF">Taro_028806</name>
</gene>
<dbReference type="SUPFAM" id="SSF50447">
    <property type="entry name" value="Translation proteins"/>
    <property type="match status" value="1"/>
</dbReference>
<organism evidence="5 6">
    <name type="scientific">Colocasia esculenta</name>
    <name type="common">Wild taro</name>
    <name type="synonym">Arum esculentum</name>
    <dbReference type="NCBI Taxonomy" id="4460"/>
    <lineage>
        <taxon>Eukaryota</taxon>
        <taxon>Viridiplantae</taxon>
        <taxon>Streptophyta</taxon>
        <taxon>Embryophyta</taxon>
        <taxon>Tracheophyta</taxon>
        <taxon>Spermatophyta</taxon>
        <taxon>Magnoliopsida</taxon>
        <taxon>Liliopsida</taxon>
        <taxon>Araceae</taxon>
        <taxon>Aroideae</taxon>
        <taxon>Colocasieae</taxon>
        <taxon>Colocasia</taxon>
    </lineage>
</organism>
<sequence>MAVVSTATSLGLSPAGGTSLPSFSPSSSNSLSLPSLFLSLPNKPGFLSVGRRQQRMGDVTGRVSRRAAGVTMSLEAGVGVMGTKLGMMTYFEPQGAAVPVTVVGFREGNIVTQVKTGATDSYEAVQVGYRRVRDKKLTKPELGHLQKAGTIPMRHLQEFRLQSADGFEPGQKLSMEEIFKEGDLVDVSGTSIGKGFQDTAQLSSIKSLFVDDTEQQFEIKPARYPESDNRPASPRLVKPPPSLRRSASVHEMTERMSVAAREDPTIEQMKQVYVLLLAVAYMHLLFPFMLTRADDTIIVKEDMIHRANMDINQVELKGIISDVG</sequence>
<feature type="region of interest" description="Disordered" evidence="4">
    <location>
        <begin position="1"/>
        <end position="24"/>
    </location>
</feature>
<dbReference type="GO" id="GO:0005840">
    <property type="term" value="C:ribosome"/>
    <property type="evidence" value="ECO:0007669"/>
    <property type="project" value="UniProtKB-KW"/>
</dbReference>
<keyword evidence="6" id="KW-1185">Reference proteome</keyword>
<proteinExistence type="inferred from homology"/>
<evidence type="ECO:0000313" key="5">
    <source>
        <dbReference type="EMBL" id="MQL96129.1"/>
    </source>
</evidence>
<dbReference type="PANTHER" id="PTHR11229:SF16">
    <property type="entry name" value="LARGE RIBOSOMAL SUBUNIT PROTEIN UL3C"/>
    <property type="match status" value="1"/>
</dbReference>
<dbReference type="FunFam" id="3.30.160.810:FF:000001">
    <property type="entry name" value="50S ribosomal protein L3"/>
    <property type="match status" value="1"/>
</dbReference>
<dbReference type="GO" id="GO:0006412">
    <property type="term" value="P:translation"/>
    <property type="evidence" value="ECO:0007669"/>
    <property type="project" value="InterPro"/>
</dbReference>
<comment type="similarity">
    <text evidence="1">Belongs to the universal ribosomal protein uL3 family.</text>
</comment>
<comment type="caution">
    <text evidence="5">The sequence shown here is derived from an EMBL/GenBank/DDBJ whole genome shotgun (WGS) entry which is preliminary data.</text>
</comment>
<evidence type="ECO:0000256" key="1">
    <source>
        <dbReference type="ARBA" id="ARBA00006540"/>
    </source>
</evidence>
<feature type="compositionally biased region" description="Basic and acidic residues" evidence="4">
    <location>
        <begin position="220"/>
        <end position="229"/>
    </location>
</feature>
<evidence type="ECO:0000313" key="6">
    <source>
        <dbReference type="Proteomes" id="UP000652761"/>
    </source>
</evidence>
<keyword evidence="2" id="KW-0689">Ribosomal protein</keyword>
<dbReference type="InterPro" id="IPR009000">
    <property type="entry name" value="Transl_B-barrel_sf"/>
</dbReference>
<dbReference type="InterPro" id="IPR019927">
    <property type="entry name" value="Ribosomal_uL3_bac/org-type"/>
</dbReference>
<accession>A0A843VYC5</accession>
<name>A0A843VYC5_COLES</name>
<dbReference type="Gene3D" id="3.30.160.810">
    <property type="match status" value="1"/>
</dbReference>
<dbReference type="EMBL" id="NMUH01001879">
    <property type="protein sequence ID" value="MQL96129.1"/>
    <property type="molecule type" value="Genomic_DNA"/>
</dbReference>
<dbReference type="GO" id="GO:1990904">
    <property type="term" value="C:ribonucleoprotein complex"/>
    <property type="evidence" value="ECO:0007669"/>
    <property type="project" value="UniProtKB-KW"/>
</dbReference>
<keyword evidence="3" id="KW-0687">Ribonucleoprotein</keyword>
<reference evidence="5" key="1">
    <citation type="submission" date="2017-07" db="EMBL/GenBank/DDBJ databases">
        <title>Taro Niue Genome Assembly and Annotation.</title>
        <authorList>
            <person name="Atibalentja N."/>
            <person name="Keating K."/>
            <person name="Fields C.J."/>
        </authorList>
    </citation>
    <scope>NUCLEOTIDE SEQUENCE</scope>
    <source>
        <strain evidence="5">Niue_2</strain>
        <tissue evidence="5">Leaf</tissue>
    </source>
</reference>